<accession>A0A9Q0D207</accession>
<evidence type="ECO:0000313" key="8">
    <source>
        <dbReference type="EMBL" id="KAJ1704363.1"/>
    </source>
</evidence>
<dbReference type="GO" id="GO:0016763">
    <property type="term" value="F:pentosyltransferase activity"/>
    <property type="evidence" value="ECO:0007669"/>
    <property type="project" value="UniProtKB-ARBA"/>
</dbReference>
<dbReference type="GO" id="GO:0000139">
    <property type="term" value="C:Golgi membrane"/>
    <property type="evidence" value="ECO:0007669"/>
    <property type="project" value="UniProtKB-SubCell"/>
</dbReference>
<evidence type="ECO:0000256" key="1">
    <source>
        <dbReference type="ARBA" id="ARBA00004323"/>
    </source>
</evidence>
<keyword evidence="9" id="KW-1185">Reference proteome</keyword>
<comment type="subcellular location">
    <subcellularLocation>
        <location evidence="1">Golgi apparatus membrane</location>
        <topology evidence="1">Single-pass type II membrane protein</topology>
    </subcellularLocation>
</comment>
<dbReference type="PANTHER" id="PTHR20961:SF5">
    <property type="entry name" value="GLYCOSYLTRANSFERASE-RELATED"/>
    <property type="match status" value="1"/>
</dbReference>
<dbReference type="OrthoDB" id="529273at2759"/>
<evidence type="ECO:0000256" key="4">
    <source>
        <dbReference type="ARBA" id="ARBA00022679"/>
    </source>
</evidence>
<evidence type="ECO:0000256" key="3">
    <source>
        <dbReference type="ARBA" id="ARBA00022676"/>
    </source>
</evidence>
<dbReference type="PANTHER" id="PTHR20961">
    <property type="entry name" value="GLYCOSYLTRANSFERASE"/>
    <property type="match status" value="1"/>
</dbReference>
<feature type="domain" description="Glycosyltransferase 61 catalytic" evidence="7">
    <location>
        <begin position="181"/>
        <end position="372"/>
    </location>
</feature>
<dbReference type="Proteomes" id="UP001151287">
    <property type="component" value="Unassembled WGS sequence"/>
</dbReference>
<comment type="pathway">
    <text evidence="2">Glycan metabolism.</text>
</comment>
<keyword evidence="4" id="KW-0808">Transferase</keyword>
<protein>
    <recommendedName>
        <fullName evidence="7">Glycosyltransferase 61 catalytic domain-containing protein</fullName>
    </recommendedName>
</protein>
<dbReference type="Pfam" id="PF04577">
    <property type="entry name" value="Glyco_transf_61"/>
    <property type="match status" value="1"/>
</dbReference>
<keyword evidence="6" id="KW-1133">Transmembrane helix</keyword>
<keyword evidence="5" id="KW-0325">Glycoprotein</keyword>
<dbReference type="InterPro" id="IPR049625">
    <property type="entry name" value="Glyco_transf_61_cat"/>
</dbReference>
<organism evidence="8 9">
    <name type="scientific">Rhynchospora breviuscula</name>
    <dbReference type="NCBI Taxonomy" id="2022672"/>
    <lineage>
        <taxon>Eukaryota</taxon>
        <taxon>Viridiplantae</taxon>
        <taxon>Streptophyta</taxon>
        <taxon>Embryophyta</taxon>
        <taxon>Tracheophyta</taxon>
        <taxon>Spermatophyta</taxon>
        <taxon>Magnoliopsida</taxon>
        <taxon>Liliopsida</taxon>
        <taxon>Poales</taxon>
        <taxon>Cyperaceae</taxon>
        <taxon>Cyperoideae</taxon>
        <taxon>Rhynchosporeae</taxon>
        <taxon>Rhynchospora</taxon>
    </lineage>
</organism>
<sequence length="466" mass="53387">MNLSKSSSQVGGRIVGLFFLVVSFFIFLTLFPYIDRQSIVITKSEKLKAMPLIVDIRKLEKSGIKAEKVLQPLSQPKTEPKSICDFSAYRTDICVMKGDIRIHGNSSLVLFAPNNPNEVAASDLNKTWVVKPYARKNDGTMATIRNVTLKSFARLEKAPRCTTNHSVAAVIFSNRGYCGNYWHDFNDVLVPLFITTRKFNGEVQLLVTQKQDWFFSKYQPIISGLSKYEVIDFDKEQQVHCYPKAILSLYQHKDFSIDPAKPPYGLSMVNFTKFIREKYSLEKDFAVRIGENPWRKPRLLIIGRKHTRVLTNIDKVISMAEELGFEVVIDDLNRGPYVQEAARVVNPCDVIMGVHGAGLTNIVFLPMNAVVIQIVPLGKLDQLFYDEFGVPSRDMNLKYLQYEILEEESTLIDLYPRDDPIFTDPMSIHKKGWLELSRIYLQQQNVKLDLVRFRPVLETAMNSLRQ</sequence>
<evidence type="ECO:0000259" key="7">
    <source>
        <dbReference type="Pfam" id="PF04577"/>
    </source>
</evidence>
<evidence type="ECO:0000313" key="9">
    <source>
        <dbReference type="Proteomes" id="UP001151287"/>
    </source>
</evidence>
<reference evidence="8" key="1">
    <citation type="journal article" date="2022" name="Cell">
        <title>Repeat-based holocentromeres influence genome architecture and karyotype evolution.</title>
        <authorList>
            <person name="Hofstatter P.G."/>
            <person name="Thangavel G."/>
            <person name="Lux T."/>
            <person name="Neumann P."/>
            <person name="Vondrak T."/>
            <person name="Novak P."/>
            <person name="Zhang M."/>
            <person name="Costa L."/>
            <person name="Castellani M."/>
            <person name="Scott A."/>
            <person name="Toegelov H."/>
            <person name="Fuchs J."/>
            <person name="Mata-Sucre Y."/>
            <person name="Dias Y."/>
            <person name="Vanzela A.L.L."/>
            <person name="Huettel B."/>
            <person name="Almeida C.C.S."/>
            <person name="Simkova H."/>
            <person name="Souza G."/>
            <person name="Pedrosa-Harand A."/>
            <person name="Macas J."/>
            <person name="Mayer K.F.X."/>
            <person name="Houben A."/>
            <person name="Marques A."/>
        </authorList>
    </citation>
    <scope>NUCLEOTIDE SEQUENCE</scope>
    <source>
        <strain evidence="8">RhyBre1mFocal</strain>
    </source>
</reference>
<comment type="caution">
    <text evidence="8">The sequence shown here is derived from an EMBL/GenBank/DDBJ whole genome shotgun (WGS) entry which is preliminary data.</text>
</comment>
<name>A0A9Q0D207_9POAL</name>
<evidence type="ECO:0000256" key="5">
    <source>
        <dbReference type="ARBA" id="ARBA00023180"/>
    </source>
</evidence>
<dbReference type="AlphaFoldDB" id="A0A9Q0D207"/>
<feature type="transmembrane region" description="Helical" evidence="6">
    <location>
        <begin position="12"/>
        <end position="34"/>
    </location>
</feature>
<dbReference type="EMBL" id="JAMQYH010000001">
    <property type="protein sequence ID" value="KAJ1704363.1"/>
    <property type="molecule type" value="Genomic_DNA"/>
</dbReference>
<keyword evidence="6" id="KW-0472">Membrane</keyword>
<proteinExistence type="predicted"/>
<evidence type="ECO:0000256" key="6">
    <source>
        <dbReference type="SAM" id="Phobius"/>
    </source>
</evidence>
<gene>
    <name evidence="8" type="ORF">LUZ63_004142</name>
</gene>
<keyword evidence="6" id="KW-0812">Transmembrane</keyword>
<dbReference type="InterPro" id="IPR007657">
    <property type="entry name" value="Glycosyltransferase_61"/>
</dbReference>
<evidence type="ECO:0000256" key="2">
    <source>
        <dbReference type="ARBA" id="ARBA00004881"/>
    </source>
</evidence>
<keyword evidence="3" id="KW-0328">Glycosyltransferase</keyword>